<feature type="domain" description="PD-(D/E)XK endonuclease-like" evidence="1">
    <location>
        <begin position="671"/>
        <end position="966"/>
    </location>
</feature>
<dbReference type="Gene3D" id="3.90.320.10">
    <property type="match status" value="1"/>
</dbReference>
<reference evidence="2 3" key="1">
    <citation type="journal article" date="2013" name="Int. J. Syst. Evol. Microbiol.">
        <title>Marinoscillum luteum sp. nov., isolated from marine sediment.</title>
        <authorList>
            <person name="Cha I.T."/>
            <person name="Park S.J."/>
            <person name="Kim S.J."/>
            <person name="Kim J.G."/>
            <person name="Jung M.Y."/>
            <person name="Shin K.S."/>
            <person name="Kwon K.K."/>
            <person name="Yang S.H."/>
            <person name="Seo Y.S."/>
            <person name="Rhee S.K."/>
        </authorList>
    </citation>
    <scope>NUCLEOTIDE SEQUENCE [LARGE SCALE GENOMIC DNA]</scope>
    <source>
        <strain evidence="2 3">KCTC 23939</strain>
    </source>
</reference>
<keyword evidence="3" id="KW-1185">Reference proteome</keyword>
<evidence type="ECO:0000259" key="1">
    <source>
        <dbReference type="Pfam" id="PF12705"/>
    </source>
</evidence>
<dbReference type="InterPro" id="IPR011604">
    <property type="entry name" value="PDDEXK-like_dom_sf"/>
</dbReference>
<protein>
    <submittedName>
        <fullName evidence="2">PD-(D/E)XK nuclease family protein</fullName>
    </submittedName>
</protein>
<dbReference type="SUPFAM" id="SSF52540">
    <property type="entry name" value="P-loop containing nucleoside triphosphate hydrolases"/>
    <property type="match status" value="1"/>
</dbReference>
<dbReference type="SUPFAM" id="SSF52980">
    <property type="entry name" value="Restriction endonuclease-like"/>
    <property type="match status" value="1"/>
</dbReference>
<evidence type="ECO:0000313" key="3">
    <source>
        <dbReference type="Proteomes" id="UP001610063"/>
    </source>
</evidence>
<dbReference type="Proteomes" id="UP001610063">
    <property type="component" value="Unassembled WGS sequence"/>
</dbReference>
<accession>A0ABW7N355</accession>
<gene>
    <name evidence="2" type="ORF">ACHKAR_01280</name>
</gene>
<evidence type="ECO:0000313" key="2">
    <source>
        <dbReference type="EMBL" id="MFH6982046.1"/>
    </source>
</evidence>
<dbReference type="InterPro" id="IPR027417">
    <property type="entry name" value="P-loop_NTPase"/>
</dbReference>
<name>A0ABW7N355_9BACT</name>
<proteinExistence type="predicted"/>
<comment type="caution">
    <text evidence="2">The sequence shown here is derived from an EMBL/GenBank/DDBJ whole genome shotgun (WGS) entry which is preliminary data.</text>
</comment>
<dbReference type="EMBL" id="JBIPKE010000008">
    <property type="protein sequence ID" value="MFH6982046.1"/>
    <property type="molecule type" value="Genomic_DNA"/>
</dbReference>
<dbReference type="InterPro" id="IPR038726">
    <property type="entry name" value="PDDEXK_AddAB-type"/>
</dbReference>
<sequence>MKMDQEKKRASPTFISELADRILRENDGKLDQVTVVFPNRRAGLFFRQSLSAFITKPIWMPEVASMQDFVGRFSTARSIETLEAIFVLFEVYKTHQKNEETFDQFFFWGEMILRDFEEIDQYLVNPEQLFTSIKSQKELDEEFYFLDEEDKRIIQSFWSSFLPKTTKSQEAFLETWKILLPIYTEFKATLRKRGEAYGGMIYREITEHLSETQLRTGRKVYFAGFNALTHTEEKIIKHFVQEENAQVIWDLDDYYFSNARQEAGFFLRDYSSDSVLGKTFPKDLPKRFETEKYMDATGVSLEVGQTKALAETLKELAASPSFDPQRAVVVLPKEHMLFPTLHAIPDEIDKVNITMGYPLKDTPVYSLLESVLLLQNMRKDNLINSTSFYYKPLIELLEHPLLYVLEEEPIKKLVREIRSRNRITLYQEEIVLEHPIFTLIFQKPENAFEYLLSILKELYATWKDKSHDLELEFISRFYLHVSQLHEMMGERSQGLSYDFLIKLFRRLARTLKIPFTGEPLNGLQVMGILETRNLDFDHVFILNMNEDSWPAAPRRGSFIPYNIRKAFNLPVFDHQDAIYAYLFYRLLQRASHVHFFYNTVAEFNVNGELSRLVQQLEVESKFTIHKRILASPIKTEAPKPILIQKNEVILGKMERYLEGFEGDRETRPSAFTPSAINTYLDCRLKFYFKYVERLYEPDVVQEEMDPMVFGNILHDSMELLYKEFIKREKRDVVYPEDLFWIREGVRGAINKAFIKHYGIKNEKKFQLEGRSVIAADILTKFIHKILEYDKQYAPYRILGLEADSRDGYSIDFPVETGGKTRHIKLKGIIDRLDIKEGKVRVIDYKTGRDEKVFTTVQSLVDREDKNRKKAVFQVLFYSYLFKQKYTGDYELIEPGIFNSRDLFSKDFEWKVFDNQQKTGVSNFDQYESEFEQVLSEVLTEMYSAEQPFDQTTDHKKCGFCPYREICGR</sequence>
<dbReference type="Gene3D" id="3.40.50.300">
    <property type="entry name" value="P-loop containing nucleotide triphosphate hydrolases"/>
    <property type="match status" value="1"/>
</dbReference>
<dbReference type="InterPro" id="IPR011335">
    <property type="entry name" value="Restrct_endonuc-II-like"/>
</dbReference>
<dbReference type="RefSeq" id="WP_395415845.1">
    <property type="nucleotide sequence ID" value="NZ_JBIPKE010000008.1"/>
</dbReference>
<organism evidence="2 3">
    <name type="scientific">Marinoscillum luteum</name>
    <dbReference type="NCBI Taxonomy" id="861051"/>
    <lineage>
        <taxon>Bacteria</taxon>
        <taxon>Pseudomonadati</taxon>
        <taxon>Bacteroidota</taxon>
        <taxon>Cytophagia</taxon>
        <taxon>Cytophagales</taxon>
        <taxon>Reichenbachiellaceae</taxon>
        <taxon>Marinoscillum</taxon>
    </lineage>
</organism>
<dbReference type="Pfam" id="PF12705">
    <property type="entry name" value="PDDEXK_1"/>
    <property type="match status" value="1"/>
</dbReference>